<evidence type="ECO:0000256" key="4">
    <source>
        <dbReference type="ARBA" id="ARBA00022490"/>
    </source>
</evidence>
<evidence type="ECO:0000256" key="2">
    <source>
        <dbReference type="ARBA" id="ARBA00010254"/>
    </source>
</evidence>
<feature type="transmembrane region" description="Helical" evidence="16">
    <location>
        <begin position="286"/>
        <end position="305"/>
    </location>
</feature>
<dbReference type="STRING" id="33114.A0A2G2X1S8"/>
<keyword evidence="19" id="KW-1185">Reference proteome</keyword>
<evidence type="ECO:0000256" key="11">
    <source>
        <dbReference type="ARBA" id="ARBA00023274"/>
    </source>
</evidence>
<evidence type="ECO:0000256" key="7">
    <source>
        <dbReference type="ARBA" id="ARBA00022934"/>
    </source>
</evidence>
<evidence type="ECO:0000256" key="10">
    <source>
        <dbReference type="ARBA" id="ARBA00023139"/>
    </source>
</evidence>
<name>A0A2G2X1S8_CAPBA</name>
<evidence type="ECO:0000259" key="17">
    <source>
        <dbReference type="Pfam" id="PF16205"/>
    </source>
</evidence>
<feature type="region of interest" description="Disordered" evidence="15">
    <location>
        <begin position="239"/>
        <end position="280"/>
    </location>
</feature>
<dbReference type="EMBL" id="MLFT02000004">
    <property type="protein sequence ID" value="PHT51456.1"/>
    <property type="molecule type" value="Genomic_DNA"/>
</dbReference>
<keyword evidence="6" id="KW-0694">RNA-binding</keyword>
<sequence length="317" mass="35528">SKKMGKGKRPGNGGNRYFKSIGLGFKTPREAIERTYIDKKCLFTGNVSIRGRILAGTCHSAKMNRTIIVRRNYLHYVKKYQRQDLRHSNIPAHISPCFRVKERDHVIIGQCRPLSKIVRFNLLKVIPAGSAGGGKKDFTGIENGDLCLQSMTAKESSKKIGKGKRPGKGGNRYFKSIGLGFKTPRKAIEATHRRHRRASADPTSAVELPLSAAYILAILLRRSSVDLTPSIFCRASSPVVDKPTTDSSANRSGPVPSPAKQHRRRQLQLQSPPENRHRRRSLRHQSSICVGFWVPVVCWGFWFRLFPGSSSILNFEL</sequence>
<protein>
    <recommendedName>
        <fullName evidence="13">Small ribosomal subunit protein uS17</fullName>
    </recommendedName>
    <alternativeName>
        <fullName evidence="14">40S ribosomal protein S11</fullName>
    </alternativeName>
</protein>
<evidence type="ECO:0000256" key="5">
    <source>
        <dbReference type="ARBA" id="ARBA00022553"/>
    </source>
</evidence>
<keyword evidence="8 18" id="KW-0689">Ribosomal protein</keyword>
<comment type="subcellular location">
    <subcellularLocation>
        <location evidence="1">Cytoplasm</location>
    </subcellularLocation>
</comment>
<dbReference type="InterPro" id="IPR032440">
    <property type="entry name" value="Ribosomal_uS17_N"/>
</dbReference>
<organism evidence="18 19">
    <name type="scientific">Capsicum baccatum</name>
    <name type="common">Peruvian pepper</name>
    <dbReference type="NCBI Taxonomy" id="33114"/>
    <lineage>
        <taxon>Eukaryota</taxon>
        <taxon>Viridiplantae</taxon>
        <taxon>Streptophyta</taxon>
        <taxon>Embryophyta</taxon>
        <taxon>Tracheophyta</taxon>
        <taxon>Spermatophyta</taxon>
        <taxon>Magnoliopsida</taxon>
        <taxon>eudicotyledons</taxon>
        <taxon>Gunneridae</taxon>
        <taxon>Pentapetalae</taxon>
        <taxon>asterids</taxon>
        <taxon>lamiids</taxon>
        <taxon>Solanales</taxon>
        <taxon>Solanaceae</taxon>
        <taxon>Solanoideae</taxon>
        <taxon>Capsiceae</taxon>
        <taxon>Capsicum</taxon>
    </lineage>
</organism>
<keyword evidence="4" id="KW-0963">Cytoplasm</keyword>
<dbReference type="SUPFAM" id="SSF50249">
    <property type="entry name" value="Nucleic acid-binding proteins"/>
    <property type="match status" value="1"/>
</dbReference>
<dbReference type="Gene3D" id="2.40.50.1000">
    <property type="match status" value="2"/>
</dbReference>
<evidence type="ECO:0000313" key="18">
    <source>
        <dbReference type="EMBL" id="PHT51456.1"/>
    </source>
</evidence>
<dbReference type="Proteomes" id="UP000224567">
    <property type="component" value="Unassembled WGS sequence"/>
</dbReference>
<keyword evidence="16" id="KW-0812">Transmembrane</keyword>
<dbReference type="PRINTS" id="PR00973">
    <property type="entry name" value="RIBOSOMALS17"/>
</dbReference>
<evidence type="ECO:0000256" key="1">
    <source>
        <dbReference type="ARBA" id="ARBA00004496"/>
    </source>
</evidence>
<dbReference type="InterPro" id="IPR000266">
    <property type="entry name" value="Ribosomal_uS17"/>
</dbReference>
<dbReference type="FunFam" id="2.40.50.1000:FF:000008">
    <property type="entry name" value="40S ribosomal protein S11"/>
    <property type="match status" value="1"/>
</dbReference>
<feature type="domain" description="Small ribosomal subunit protein uS17 N-terminal" evidence="17">
    <location>
        <begin position="156"/>
        <end position="191"/>
    </location>
</feature>
<comment type="similarity">
    <text evidence="2">Belongs to the universal ribosomal protein uS17 family.</text>
</comment>
<keyword evidence="7" id="KW-0164">Citrullination</keyword>
<dbReference type="Pfam" id="PF00366">
    <property type="entry name" value="Ribosomal_S17"/>
    <property type="match status" value="1"/>
</dbReference>
<accession>A0A2G2X1S8</accession>
<keyword evidence="11" id="KW-0687">Ribonucleoprotein</keyword>
<dbReference type="AlphaFoldDB" id="A0A2G2X1S8"/>
<evidence type="ECO:0000256" key="9">
    <source>
        <dbReference type="ARBA" id="ARBA00022990"/>
    </source>
</evidence>
<keyword evidence="9" id="KW-0007">Acetylation</keyword>
<keyword evidence="16" id="KW-1133">Transmembrane helix</keyword>
<dbReference type="PANTHER" id="PTHR10744">
    <property type="entry name" value="40S RIBOSOMAL PROTEIN S11 FAMILY MEMBER"/>
    <property type="match status" value="1"/>
</dbReference>
<keyword evidence="5" id="KW-0597">Phosphoprotein</keyword>
<dbReference type="InterPro" id="IPR012340">
    <property type="entry name" value="NA-bd_OB-fold"/>
</dbReference>
<dbReference type="GO" id="GO:0022627">
    <property type="term" value="C:cytosolic small ribosomal subunit"/>
    <property type="evidence" value="ECO:0007669"/>
    <property type="project" value="TreeGrafter"/>
</dbReference>
<evidence type="ECO:0000313" key="19">
    <source>
        <dbReference type="Proteomes" id="UP000224567"/>
    </source>
</evidence>
<evidence type="ECO:0000256" key="15">
    <source>
        <dbReference type="SAM" id="MobiDB-lite"/>
    </source>
</evidence>
<keyword evidence="3" id="KW-0488">Methylation</keyword>
<dbReference type="PANTHER" id="PTHR10744:SF9">
    <property type="entry name" value="40S RIBOSOMAL PROTEIN S11-RELATED"/>
    <property type="match status" value="1"/>
</dbReference>
<dbReference type="Pfam" id="PF16205">
    <property type="entry name" value="Ribosomal_S17_N"/>
    <property type="match status" value="2"/>
</dbReference>
<dbReference type="GO" id="GO:0003735">
    <property type="term" value="F:structural constituent of ribosome"/>
    <property type="evidence" value="ECO:0007669"/>
    <property type="project" value="InterPro"/>
</dbReference>
<evidence type="ECO:0000256" key="16">
    <source>
        <dbReference type="SAM" id="Phobius"/>
    </source>
</evidence>
<evidence type="ECO:0000256" key="12">
    <source>
        <dbReference type="ARBA" id="ARBA00023288"/>
    </source>
</evidence>
<proteinExistence type="inferred from homology"/>
<evidence type="ECO:0000256" key="6">
    <source>
        <dbReference type="ARBA" id="ARBA00022884"/>
    </source>
</evidence>
<feature type="non-terminal residue" evidence="18">
    <location>
        <position position="1"/>
    </location>
</feature>
<evidence type="ECO:0000256" key="8">
    <source>
        <dbReference type="ARBA" id="ARBA00022980"/>
    </source>
</evidence>
<reference evidence="19" key="2">
    <citation type="journal article" date="2017" name="J. Anim. Genet.">
        <title>Multiple reference genome sequences of hot pepper reveal the massive evolution of plant disease resistance genes by retroduplication.</title>
        <authorList>
            <person name="Kim S."/>
            <person name="Park J."/>
            <person name="Yeom S.-I."/>
            <person name="Kim Y.-M."/>
            <person name="Seo E."/>
            <person name="Kim K.-T."/>
            <person name="Kim M.-S."/>
            <person name="Lee J.M."/>
            <person name="Cheong K."/>
            <person name="Shin H.-S."/>
            <person name="Kim S.-B."/>
            <person name="Han K."/>
            <person name="Lee J."/>
            <person name="Park M."/>
            <person name="Lee H.-A."/>
            <person name="Lee H.-Y."/>
            <person name="Lee Y."/>
            <person name="Oh S."/>
            <person name="Lee J.H."/>
            <person name="Choi E."/>
            <person name="Choi E."/>
            <person name="Lee S.E."/>
            <person name="Jeon J."/>
            <person name="Kim H."/>
            <person name="Choi G."/>
            <person name="Song H."/>
            <person name="Lee J."/>
            <person name="Lee S.-C."/>
            <person name="Kwon J.-K."/>
            <person name="Lee H.-Y."/>
            <person name="Koo N."/>
            <person name="Hong Y."/>
            <person name="Kim R.W."/>
            <person name="Kang W.-H."/>
            <person name="Huh J.H."/>
            <person name="Kang B.-C."/>
            <person name="Yang T.-J."/>
            <person name="Lee Y.-H."/>
            <person name="Bennetzen J.L."/>
            <person name="Choi D."/>
        </authorList>
    </citation>
    <scope>NUCLEOTIDE SEQUENCE [LARGE SCALE GENOMIC DNA]</scope>
    <source>
        <strain evidence="19">cv. PBC81</strain>
    </source>
</reference>
<dbReference type="CDD" id="cd00364">
    <property type="entry name" value="Ribosomal_uS17"/>
    <property type="match status" value="1"/>
</dbReference>
<feature type="domain" description="Small ribosomal subunit protein uS17 N-terminal" evidence="17">
    <location>
        <begin position="8"/>
        <end position="54"/>
    </location>
</feature>
<evidence type="ECO:0000256" key="13">
    <source>
        <dbReference type="ARBA" id="ARBA00035164"/>
    </source>
</evidence>
<gene>
    <name evidence="18" type="ORF">CQW23_11203</name>
</gene>
<keyword evidence="10" id="KW-0564">Palmitate</keyword>
<evidence type="ECO:0000256" key="3">
    <source>
        <dbReference type="ARBA" id="ARBA00022481"/>
    </source>
</evidence>
<keyword evidence="16" id="KW-0472">Membrane</keyword>
<keyword evidence="12" id="KW-0449">Lipoprotein</keyword>
<comment type="caution">
    <text evidence="18">The sequence shown here is derived from an EMBL/GenBank/DDBJ whole genome shotgun (WGS) entry which is preliminary data.</text>
</comment>
<evidence type="ECO:0000256" key="14">
    <source>
        <dbReference type="ARBA" id="ARBA00035471"/>
    </source>
</evidence>
<dbReference type="GO" id="GO:0006412">
    <property type="term" value="P:translation"/>
    <property type="evidence" value="ECO:0007669"/>
    <property type="project" value="InterPro"/>
</dbReference>
<dbReference type="GO" id="GO:0003723">
    <property type="term" value="F:RNA binding"/>
    <property type="evidence" value="ECO:0007669"/>
    <property type="project" value="UniProtKB-KW"/>
</dbReference>
<reference evidence="18 19" key="1">
    <citation type="journal article" date="2017" name="Genome Biol.">
        <title>New reference genome sequences of hot pepper reveal the massive evolution of plant disease-resistance genes by retroduplication.</title>
        <authorList>
            <person name="Kim S."/>
            <person name="Park J."/>
            <person name="Yeom S.I."/>
            <person name="Kim Y.M."/>
            <person name="Seo E."/>
            <person name="Kim K.T."/>
            <person name="Kim M.S."/>
            <person name="Lee J.M."/>
            <person name="Cheong K."/>
            <person name="Shin H.S."/>
            <person name="Kim S.B."/>
            <person name="Han K."/>
            <person name="Lee J."/>
            <person name="Park M."/>
            <person name="Lee H.A."/>
            <person name="Lee H.Y."/>
            <person name="Lee Y."/>
            <person name="Oh S."/>
            <person name="Lee J.H."/>
            <person name="Choi E."/>
            <person name="Choi E."/>
            <person name="Lee S.E."/>
            <person name="Jeon J."/>
            <person name="Kim H."/>
            <person name="Choi G."/>
            <person name="Song H."/>
            <person name="Lee J."/>
            <person name="Lee S.C."/>
            <person name="Kwon J.K."/>
            <person name="Lee H.Y."/>
            <person name="Koo N."/>
            <person name="Hong Y."/>
            <person name="Kim R.W."/>
            <person name="Kang W.H."/>
            <person name="Huh J.H."/>
            <person name="Kang B.C."/>
            <person name="Yang T.J."/>
            <person name="Lee Y.H."/>
            <person name="Bennetzen J.L."/>
            <person name="Choi D."/>
        </authorList>
    </citation>
    <scope>NUCLEOTIDE SEQUENCE [LARGE SCALE GENOMIC DNA]</scope>
    <source>
        <strain evidence="19">cv. PBC81</strain>
    </source>
</reference>